<accession>A0A919KEZ9</accession>
<organism evidence="2 3">
    <name type="scientific">Streptomyces capoamus</name>
    <dbReference type="NCBI Taxonomy" id="68183"/>
    <lineage>
        <taxon>Bacteria</taxon>
        <taxon>Bacillati</taxon>
        <taxon>Actinomycetota</taxon>
        <taxon>Actinomycetes</taxon>
        <taxon>Kitasatosporales</taxon>
        <taxon>Streptomycetaceae</taxon>
        <taxon>Streptomyces</taxon>
    </lineage>
</organism>
<dbReference type="Proteomes" id="UP000619355">
    <property type="component" value="Unassembled WGS sequence"/>
</dbReference>
<proteinExistence type="predicted"/>
<feature type="region of interest" description="Disordered" evidence="1">
    <location>
        <begin position="1"/>
        <end position="20"/>
    </location>
</feature>
<keyword evidence="3" id="KW-1185">Reference proteome</keyword>
<reference evidence="3" key="1">
    <citation type="journal article" date="2019" name="Int. J. Syst. Evol. Microbiol.">
        <title>The Global Catalogue of Microorganisms (GCM) 10K type strain sequencing project: providing services to taxonomists for standard genome sequencing and annotation.</title>
        <authorList>
            <consortium name="The Broad Institute Genomics Platform"/>
            <consortium name="The Broad Institute Genome Sequencing Center for Infectious Disease"/>
            <person name="Wu L."/>
            <person name="Ma J."/>
        </authorList>
    </citation>
    <scope>NUCLEOTIDE SEQUENCE [LARGE SCALE GENOMIC DNA]</scope>
    <source>
        <strain evidence="3">JCM 4253</strain>
    </source>
</reference>
<feature type="region of interest" description="Disordered" evidence="1">
    <location>
        <begin position="69"/>
        <end position="100"/>
    </location>
</feature>
<feature type="compositionally biased region" description="Basic and acidic residues" evidence="1">
    <location>
        <begin position="1"/>
        <end position="11"/>
    </location>
</feature>
<evidence type="ECO:0000256" key="1">
    <source>
        <dbReference type="SAM" id="MobiDB-lite"/>
    </source>
</evidence>
<evidence type="ECO:0000313" key="2">
    <source>
        <dbReference type="EMBL" id="GHG71289.1"/>
    </source>
</evidence>
<sequence>MVSDSRAHGTEAADQLGSSEARQFLSRLSGAFGINGVLMVQKSDPGPEGADLAPSSALRWPRCECGSPKCPDYKAPPSRPTEGLSGRVAEVNAQSRRGGL</sequence>
<evidence type="ECO:0000313" key="3">
    <source>
        <dbReference type="Proteomes" id="UP000619355"/>
    </source>
</evidence>
<protein>
    <submittedName>
        <fullName evidence="2">Uncharacterized protein</fullName>
    </submittedName>
</protein>
<name>A0A919KEZ9_9ACTN</name>
<dbReference type="EMBL" id="BNBF01000028">
    <property type="protein sequence ID" value="GHG71289.1"/>
    <property type="molecule type" value="Genomic_DNA"/>
</dbReference>
<comment type="caution">
    <text evidence="2">The sequence shown here is derived from an EMBL/GenBank/DDBJ whole genome shotgun (WGS) entry which is preliminary data.</text>
</comment>
<dbReference type="AlphaFoldDB" id="A0A919KEZ9"/>
<gene>
    <name evidence="2" type="ORF">GCM10018980_66420</name>
</gene>